<name>A0A5J6V6N7_9MICO</name>
<sequence>MRRAGPLLTTSLAALLGAGCVGDGNGAISEEEISAVDAARETTGPVDITAGKDFGSSAVHDERGTLLKRTGQWAGLRDDEDQLTDAVFRITRIDPDLRCTAEDAVEPVNGRFIGLEVEVQTSPQLGETGSRATFNLHPEQFIAVLPEGEPQGRLLGEGRTCLPREEYLPDAVSAGLSVTGMIVLDVPEGTRAVVLEGQPFRSVHGWEWSLP</sequence>
<dbReference type="OrthoDB" id="4559282at2"/>
<reference evidence="1 2" key="1">
    <citation type="submission" date="2019-09" db="EMBL/GenBank/DDBJ databases">
        <title>Serinicoccus pratensis sp. nov., isolated from meadow soil.</title>
        <authorList>
            <person name="Zhang W."/>
        </authorList>
    </citation>
    <scope>NUCLEOTIDE SEQUENCE [LARGE SCALE GENOMIC DNA]</scope>
    <source>
        <strain evidence="1 2">W204</strain>
    </source>
</reference>
<gene>
    <name evidence="1" type="ORF">FY030_13360</name>
</gene>
<proteinExistence type="predicted"/>
<organism evidence="1 2">
    <name type="scientific">Ornithinimicrobium pratense</name>
    <dbReference type="NCBI Taxonomy" id="2593973"/>
    <lineage>
        <taxon>Bacteria</taxon>
        <taxon>Bacillati</taxon>
        <taxon>Actinomycetota</taxon>
        <taxon>Actinomycetes</taxon>
        <taxon>Micrococcales</taxon>
        <taxon>Ornithinimicrobiaceae</taxon>
        <taxon>Ornithinimicrobium</taxon>
    </lineage>
</organism>
<dbReference type="RefSeq" id="WP_158061974.1">
    <property type="nucleotide sequence ID" value="NZ_CP044427.1"/>
</dbReference>
<dbReference type="PROSITE" id="PS51257">
    <property type="entry name" value="PROKAR_LIPOPROTEIN"/>
    <property type="match status" value="1"/>
</dbReference>
<evidence type="ECO:0000313" key="2">
    <source>
        <dbReference type="Proteomes" id="UP000326546"/>
    </source>
</evidence>
<dbReference type="Proteomes" id="UP000326546">
    <property type="component" value="Chromosome"/>
</dbReference>
<dbReference type="EMBL" id="CP044427">
    <property type="protein sequence ID" value="QFG69559.1"/>
    <property type="molecule type" value="Genomic_DNA"/>
</dbReference>
<dbReference type="AlphaFoldDB" id="A0A5J6V6N7"/>
<protein>
    <recommendedName>
        <fullName evidence="3">DUF4352 domain-containing protein</fullName>
    </recommendedName>
</protein>
<accession>A0A5J6V6N7</accession>
<keyword evidence="2" id="KW-1185">Reference proteome</keyword>
<dbReference type="KEGG" id="serw:FY030_13360"/>
<evidence type="ECO:0008006" key="3">
    <source>
        <dbReference type="Google" id="ProtNLM"/>
    </source>
</evidence>
<evidence type="ECO:0000313" key="1">
    <source>
        <dbReference type="EMBL" id="QFG69559.1"/>
    </source>
</evidence>